<dbReference type="Proteomes" id="UP001175353">
    <property type="component" value="Unassembled WGS sequence"/>
</dbReference>
<name>A0AAN6KN61_9PEZI</name>
<gene>
    <name evidence="2" type="ORF">LTR91_008026</name>
</gene>
<comment type="caution">
    <text evidence="2">The sequence shown here is derived from an EMBL/GenBank/DDBJ whole genome shotgun (WGS) entry which is preliminary data.</text>
</comment>
<dbReference type="EMBL" id="JAUJLE010000060">
    <property type="protein sequence ID" value="KAK0993235.1"/>
    <property type="molecule type" value="Genomic_DNA"/>
</dbReference>
<accession>A0AAN6KN61</accession>
<sequence length="228" mass="25298">LRDDRGTLPMMARPLNYYKQSAGPYRNTIDTPAGVDPAILQLAGDQLQVFSDGEGTSSWETFQGLNTGNLPKSTLSYAEIAQLSNQAIHNVPYQPVNRMSPYTNANTVTMPAPTWRHQNMITQVTPVRLSMHWQPQVIPPPATRHAAKHKYRATYIPPTQADAPPWPLAPGGRAPSRAQRLVPMSRSGSKAESSTTSGRRSKQHTLSTALREGLRLPERPRAAWERRS</sequence>
<feature type="compositionally biased region" description="Basic and acidic residues" evidence="1">
    <location>
        <begin position="212"/>
        <end position="228"/>
    </location>
</feature>
<keyword evidence="3" id="KW-1185">Reference proteome</keyword>
<feature type="non-terminal residue" evidence="2">
    <location>
        <position position="1"/>
    </location>
</feature>
<proteinExistence type="predicted"/>
<reference evidence="2" key="1">
    <citation type="submission" date="2023-06" db="EMBL/GenBank/DDBJ databases">
        <title>Black Yeasts Isolated from many extreme environments.</title>
        <authorList>
            <person name="Coleine C."/>
            <person name="Stajich J.E."/>
            <person name="Selbmann L."/>
        </authorList>
    </citation>
    <scope>NUCLEOTIDE SEQUENCE</scope>
    <source>
        <strain evidence="2">CCFEE 5200</strain>
    </source>
</reference>
<organism evidence="2 3">
    <name type="scientific">Friedmanniomyces endolithicus</name>
    <dbReference type="NCBI Taxonomy" id="329885"/>
    <lineage>
        <taxon>Eukaryota</taxon>
        <taxon>Fungi</taxon>
        <taxon>Dikarya</taxon>
        <taxon>Ascomycota</taxon>
        <taxon>Pezizomycotina</taxon>
        <taxon>Dothideomycetes</taxon>
        <taxon>Dothideomycetidae</taxon>
        <taxon>Mycosphaerellales</taxon>
        <taxon>Teratosphaeriaceae</taxon>
        <taxon>Friedmanniomyces</taxon>
    </lineage>
</organism>
<dbReference type="AlphaFoldDB" id="A0AAN6KN61"/>
<evidence type="ECO:0000313" key="3">
    <source>
        <dbReference type="Proteomes" id="UP001175353"/>
    </source>
</evidence>
<feature type="region of interest" description="Disordered" evidence="1">
    <location>
        <begin position="157"/>
        <end position="228"/>
    </location>
</feature>
<evidence type="ECO:0000256" key="1">
    <source>
        <dbReference type="SAM" id="MobiDB-lite"/>
    </source>
</evidence>
<evidence type="ECO:0000313" key="2">
    <source>
        <dbReference type="EMBL" id="KAK0993235.1"/>
    </source>
</evidence>
<feature type="compositionally biased region" description="Polar residues" evidence="1">
    <location>
        <begin position="186"/>
        <end position="208"/>
    </location>
</feature>
<protein>
    <submittedName>
        <fullName evidence="2">Uncharacterized protein</fullName>
    </submittedName>
</protein>